<feature type="region of interest" description="Disordered" evidence="1">
    <location>
        <begin position="31"/>
        <end position="53"/>
    </location>
</feature>
<sequence>MKSIRMTVPAMLALFLFAGCADLLPQKVDRSPPLAGPNVNTDTTYPPAPETRATPIAAREINMAGVCRRTEEDGFREDAVVRVAHNAVQSLSWKLWVSRKGSCRFDLEQFKQVQQTPHIELHAVDGSGCKLMVWQDPRRITLAHARCEKYCTPGIYEQAWPVLFDPKSGSCAQIR</sequence>
<dbReference type="AlphaFoldDB" id="A0A3G8GWD2"/>
<organism evidence="3 4">
    <name type="scientific">Cupriavidus pauculus</name>
    <dbReference type="NCBI Taxonomy" id="82633"/>
    <lineage>
        <taxon>Bacteria</taxon>
        <taxon>Pseudomonadati</taxon>
        <taxon>Pseudomonadota</taxon>
        <taxon>Betaproteobacteria</taxon>
        <taxon>Burkholderiales</taxon>
        <taxon>Burkholderiaceae</taxon>
        <taxon>Cupriavidus</taxon>
    </lineage>
</organism>
<evidence type="ECO:0000313" key="3">
    <source>
        <dbReference type="EMBL" id="AZG12260.1"/>
    </source>
</evidence>
<evidence type="ECO:0000256" key="1">
    <source>
        <dbReference type="SAM" id="MobiDB-lite"/>
    </source>
</evidence>
<reference evidence="4" key="1">
    <citation type="submission" date="2018-11" db="EMBL/GenBank/DDBJ databases">
        <title>FDA dAtabase for Regulatory Grade micrObial Sequences (FDA-ARGOS): Supporting development and validation of Infectious Disease Dx tests.</title>
        <authorList>
            <person name="Goldberg B."/>
            <person name="Campos J."/>
            <person name="Tallon L."/>
            <person name="Sadzewicz L."/>
            <person name="Zhao X."/>
            <person name="Vavikolanu K."/>
            <person name="Mehta A."/>
            <person name="Aluvathingal J."/>
            <person name="Nadendla S."/>
            <person name="Geyer C."/>
            <person name="Nandy P."/>
            <person name="Yan Y."/>
            <person name="Sichtig H."/>
        </authorList>
    </citation>
    <scope>NUCLEOTIDE SEQUENCE [LARGE SCALE GENOMIC DNA]</scope>
    <source>
        <strain evidence="4">FDAARGOS_614</strain>
    </source>
</reference>
<dbReference type="OrthoDB" id="8526496at2"/>
<dbReference type="Proteomes" id="UP000270411">
    <property type="component" value="Chromosome 1"/>
</dbReference>
<dbReference type="EMBL" id="CP033969">
    <property type="protein sequence ID" value="AZG12260.1"/>
    <property type="molecule type" value="Genomic_DNA"/>
</dbReference>
<keyword evidence="2" id="KW-0732">Signal</keyword>
<proteinExistence type="predicted"/>
<evidence type="ECO:0008006" key="5">
    <source>
        <dbReference type="Google" id="ProtNLM"/>
    </source>
</evidence>
<evidence type="ECO:0000256" key="2">
    <source>
        <dbReference type="SAM" id="SignalP"/>
    </source>
</evidence>
<dbReference type="PROSITE" id="PS51257">
    <property type="entry name" value="PROKAR_LIPOPROTEIN"/>
    <property type="match status" value="1"/>
</dbReference>
<feature type="chain" id="PRO_5018211296" description="Outer membrane lipoprotein" evidence="2">
    <location>
        <begin position="22"/>
        <end position="175"/>
    </location>
</feature>
<dbReference type="KEGG" id="cpau:EHF44_01845"/>
<protein>
    <recommendedName>
        <fullName evidence="5">Outer membrane lipoprotein</fullName>
    </recommendedName>
</protein>
<evidence type="ECO:0000313" key="4">
    <source>
        <dbReference type="Proteomes" id="UP000270411"/>
    </source>
</evidence>
<name>A0A3G8GWD2_9BURK</name>
<gene>
    <name evidence="3" type="ORF">EHF44_01845</name>
</gene>
<accession>A0A3G8GWD2</accession>
<feature type="signal peptide" evidence="2">
    <location>
        <begin position="1"/>
        <end position="21"/>
    </location>
</feature>